<feature type="signal peptide" evidence="2">
    <location>
        <begin position="1"/>
        <end position="24"/>
    </location>
</feature>
<dbReference type="EMBL" id="JBHUNP010000001">
    <property type="protein sequence ID" value="MFD2646419.1"/>
    <property type="molecule type" value="Genomic_DNA"/>
</dbReference>
<name>A0ABW5QGF5_9HYPH</name>
<evidence type="ECO:0000313" key="4">
    <source>
        <dbReference type="Proteomes" id="UP001597521"/>
    </source>
</evidence>
<sequence length="324" mass="34197">MRLRPLFAILVVLTAGLASGPLQPVHVLAQEEAEMPPLPRPRPDPDALPTDGGAPVNQVTPATDAIDAATAAPQAVVLTARITPDGAPIPEGLVWRIFESEPDSNGELALLAKSESGEASIELEPGQYVVHVAYGRAQSSETVTIQPGQGSIEMVLGAGALRLNAAVTGEVPIPPGLLAFDIYTDQEEVARGLIAEAVSPNEIVTLNSGTYHVVSRFGEVNATVRADLRVEPGQITDATLYHHAAQISFKLVSEQGGEAIADVEWTVKTADGTTVFSNLGAFPTTVLAEGDYLVLAKLGETVYNREFQVQPGPPREIEVLTSVY</sequence>
<feature type="region of interest" description="Disordered" evidence="1">
    <location>
        <begin position="35"/>
        <end position="59"/>
    </location>
</feature>
<evidence type="ECO:0000256" key="1">
    <source>
        <dbReference type="SAM" id="MobiDB-lite"/>
    </source>
</evidence>
<organism evidence="3 4">
    <name type="scientific">Devosia albogilva</name>
    <dbReference type="NCBI Taxonomy" id="429726"/>
    <lineage>
        <taxon>Bacteria</taxon>
        <taxon>Pseudomonadati</taxon>
        <taxon>Pseudomonadota</taxon>
        <taxon>Alphaproteobacteria</taxon>
        <taxon>Hyphomicrobiales</taxon>
        <taxon>Devosiaceae</taxon>
        <taxon>Devosia</taxon>
    </lineage>
</organism>
<gene>
    <name evidence="3" type="ORF">ACFSX5_01275</name>
</gene>
<comment type="caution">
    <text evidence="3">The sequence shown here is derived from an EMBL/GenBank/DDBJ whole genome shotgun (WGS) entry which is preliminary data.</text>
</comment>
<dbReference type="RefSeq" id="WP_386831026.1">
    <property type="nucleotide sequence ID" value="NZ_JBHUNP010000001.1"/>
</dbReference>
<accession>A0ABW5QGF5</accession>
<evidence type="ECO:0008006" key="5">
    <source>
        <dbReference type="Google" id="ProtNLM"/>
    </source>
</evidence>
<keyword evidence="2" id="KW-0732">Signal</keyword>
<evidence type="ECO:0000313" key="3">
    <source>
        <dbReference type="EMBL" id="MFD2646419.1"/>
    </source>
</evidence>
<dbReference type="Proteomes" id="UP001597521">
    <property type="component" value="Unassembled WGS sequence"/>
</dbReference>
<proteinExistence type="predicted"/>
<protein>
    <recommendedName>
        <fullName evidence="5">Carboxypeptidase regulatory-like domain-containing protein</fullName>
    </recommendedName>
</protein>
<feature type="chain" id="PRO_5045458778" description="Carboxypeptidase regulatory-like domain-containing protein" evidence="2">
    <location>
        <begin position="25"/>
        <end position="324"/>
    </location>
</feature>
<evidence type="ECO:0000256" key="2">
    <source>
        <dbReference type="SAM" id="SignalP"/>
    </source>
</evidence>
<reference evidence="4" key="1">
    <citation type="journal article" date="2019" name="Int. J. Syst. Evol. Microbiol.">
        <title>The Global Catalogue of Microorganisms (GCM) 10K type strain sequencing project: providing services to taxonomists for standard genome sequencing and annotation.</title>
        <authorList>
            <consortium name="The Broad Institute Genomics Platform"/>
            <consortium name="The Broad Institute Genome Sequencing Center for Infectious Disease"/>
            <person name="Wu L."/>
            <person name="Ma J."/>
        </authorList>
    </citation>
    <scope>NUCLEOTIDE SEQUENCE [LARGE SCALE GENOMIC DNA]</scope>
    <source>
        <strain evidence="4">CCM 7427</strain>
    </source>
</reference>
<keyword evidence="4" id="KW-1185">Reference proteome</keyword>